<dbReference type="InParanoid" id="A0A168MQ69"/>
<proteinExistence type="predicted"/>
<sequence length="84" mass="9128">MVGEEEAQITTGLNDIARALSYDLVHPMHTKIQANIISNGLSLFSSPPIPIFQGVVLPDDPNSFVAIPCHLDGMTSYQESLTME</sequence>
<dbReference type="Proteomes" id="UP000078561">
    <property type="component" value="Unassembled WGS sequence"/>
</dbReference>
<keyword evidence="2" id="KW-1185">Reference proteome</keyword>
<protein>
    <submittedName>
        <fullName evidence="1">Uncharacterized protein</fullName>
    </submittedName>
</protein>
<name>A0A168MQ69_ABSGL</name>
<dbReference type="AlphaFoldDB" id="A0A168MQ69"/>
<organism evidence="1">
    <name type="scientific">Absidia glauca</name>
    <name type="common">Pin mould</name>
    <dbReference type="NCBI Taxonomy" id="4829"/>
    <lineage>
        <taxon>Eukaryota</taxon>
        <taxon>Fungi</taxon>
        <taxon>Fungi incertae sedis</taxon>
        <taxon>Mucoromycota</taxon>
        <taxon>Mucoromycotina</taxon>
        <taxon>Mucoromycetes</taxon>
        <taxon>Mucorales</taxon>
        <taxon>Cunninghamellaceae</taxon>
        <taxon>Absidia</taxon>
    </lineage>
</organism>
<gene>
    <name evidence="1" type="primary">ABSGL_04547.1 scaffold 5475</name>
</gene>
<dbReference type="EMBL" id="LT552383">
    <property type="protein sequence ID" value="SAL98976.1"/>
    <property type="molecule type" value="Genomic_DNA"/>
</dbReference>
<accession>A0A168MQ69</accession>
<reference evidence="1" key="1">
    <citation type="submission" date="2016-04" db="EMBL/GenBank/DDBJ databases">
        <authorList>
            <person name="Evans L.H."/>
            <person name="Alamgir A."/>
            <person name="Owens N."/>
            <person name="Weber N.D."/>
            <person name="Virtaneva K."/>
            <person name="Barbian K."/>
            <person name="Babar A."/>
            <person name="Rosenke K."/>
        </authorList>
    </citation>
    <scope>NUCLEOTIDE SEQUENCE [LARGE SCALE GENOMIC DNA]</scope>
    <source>
        <strain evidence="1">CBS 101.48</strain>
    </source>
</reference>
<evidence type="ECO:0000313" key="1">
    <source>
        <dbReference type="EMBL" id="SAL98976.1"/>
    </source>
</evidence>
<evidence type="ECO:0000313" key="2">
    <source>
        <dbReference type="Proteomes" id="UP000078561"/>
    </source>
</evidence>